<dbReference type="InterPro" id="IPR036291">
    <property type="entry name" value="NAD(P)-bd_dom_sf"/>
</dbReference>
<dbReference type="SUPFAM" id="SSF51735">
    <property type="entry name" value="NAD(P)-binding Rossmann-fold domains"/>
    <property type="match status" value="1"/>
</dbReference>
<reference evidence="3 4" key="1">
    <citation type="submission" date="2016-07" db="EMBL/GenBank/DDBJ databases">
        <title>Complete genome sequence of Altererythrobacter dongtanensis KCTC 22672, a type strain with esterase isolated from tidal flat.</title>
        <authorList>
            <person name="Cheng H."/>
            <person name="Wu Y.-H."/>
            <person name="Zhou P."/>
            <person name="Huo Y.-Y."/>
            <person name="Wang C.-S."/>
            <person name="Xu X.-W."/>
        </authorList>
    </citation>
    <scope>NUCLEOTIDE SEQUENCE [LARGE SCALE GENOMIC DNA]</scope>
    <source>
        <strain evidence="3 4">KCTC 22672</strain>
    </source>
</reference>
<protein>
    <submittedName>
        <fullName evidence="3">3-alpha-(Or 20-beta)-hydroxysteroid dehydrogenase</fullName>
        <ecNumber evidence="3">1.1.1.53</ecNumber>
    </submittedName>
</protein>
<dbReference type="STRING" id="692370.A6F68_00836"/>
<evidence type="ECO:0000256" key="2">
    <source>
        <dbReference type="ARBA" id="ARBA00023002"/>
    </source>
</evidence>
<accession>A0A1B2AB50</accession>
<dbReference type="FunFam" id="3.40.50.720:FF:000084">
    <property type="entry name" value="Short-chain dehydrogenase reductase"/>
    <property type="match status" value="1"/>
</dbReference>
<keyword evidence="2 3" id="KW-0560">Oxidoreductase</keyword>
<dbReference type="Pfam" id="PF13561">
    <property type="entry name" value="adh_short_C2"/>
    <property type="match status" value="1"/>
</dbReference>
<dbReference type="Proteomes" id="UP000092932">
    <property type="component" value="Chromosome"/>
</dbReference>
<evidence type="ECO:0000313" key="4">
    <source>
        <dbReference type="Proteomes" id="UP000092932"/>
    </source>
</evidence>
<dbReference type="RefSeq" id="WP_067676707.1">
    <property type="nucleotide sequence ID" value="NZ_CP016591.1"/>
</dbReference>
<dbReference type="InterPro" id="IPR020904">
    <property type="entry name" value="Sc_DH/Rdtase_CS"/>
</dbReference>
<dbReference type="InterPro" id="IPR002347">
    <property type="entry name" value="SDR_fam"/>
</dbReference>
<dbReference type="PRINTS" id="PR00080">
    <property type="entry name" value="SDRFAMILY"/>
</dbReference>
<dbReference type="PANTHER" id="PTHR24321:SF8">
    <property type="entry name" value="ESTRADIOL 17-BETA-DEHYDROGENASE 8-RELATED"/>
    <property type="match status" value="1"/>
</dbReference>
<dbReference type="Gene3D" id="3.40.50.720">
    <property type="entry name" value="NAD(P)-binding Rossmann-like Domain"/>
    <property type="match status" value="1"/>
</dbReference>
<dbReference type="PANTHER" id="PTHR24321">
    <property type="entry name" value="DEHYDROGENASES, SHORT CHAIN"/>
    <property type="match status" value="1"/>
</dbReference>
<organism evidence="3 4">
    <name type="scientific">Tsuneonella dongtanensis</name>
    <dbReference type="NCBI Taxonomy" id="692370"/>
    <lineage>
        <taxon>Bacteria</taxon>
        <taxon>Pseudomonadati</taxon>
        <taxon>Pseudomonadota</taxon>
        <taxon>Alphaproteobacteria</taxon>
        <taxon>Sphingomonadales</taxon>
        <taxon>Erythrobacteraceae</taxon>
        <taxon>Tsuneonella</taxon>
    </lineage>
</organism>
<dbReference type="EC" id="1.1.1.53" evidence="3"/>
<dbReference type="AlphaFoldDB" id="A0A1B2AB50"/>
<dbReference type="PROSITE" id="PS00061">
    <property type="entry name" value="ADH_SHORT"/>
    <property type="match status" value="1"/>
</dbReference>
<comment type="similarity">
    <text evidence="1">Belongs to the short-chain dehydrogenases/reductases (SDR) family.</text>
</comment>
<name>A0A1B2AB50_9SPHN</name>
<evidence type="ECO:0000256" key="1">
    <source>
        <dbReference type="ARBA" id="ARBA00006484"/>
    </source>
</evidence>
<dbReference type="KEGG" id="ado:A6F68_00836"/>
<dbReference type="OrthoDB" id="9796652at2"/>
<gene>
    <name evidence="3" type="primary">fabG3</name>
    <name evidence="3" type="ORF">A6F68_00836</name>
</gene>
<dbReference type="PRINTS" id="PR00081">
    <property type="entry name" value="GDHRDH"/>
</dbReference>
<proteinExistence type="inferred from homology"/>
<evidence type="ECO:0000313" key="3">
    <source>
        <dbReference type="EMBL" id="ANY19362.1"/>
    </source>
</evidence>
<dbReference type="GO" id="GO:0047044">
    <property type="term" value="F:androstan-3-alpha,17-beta-diol dehydrogenase (NAD+) activity"/>
    <property type="evidence" value="ECO:0007669"/>
    <property type="project" value="UniProtKB-EC"/>
</dbReference>
<dbReference type="CDD" id="cd05233">
    <property type="entry name" value="SDR_c"/>
    <property type="match status" value="1"/>
</dbReference>
<dbReference type="EMBL" id="CP016591">
    <property type="protein sequence ID" value="ANY19362.1"/>
    <property type="molecule type" value="Genomic_DNA"/>
</dbReference>
<sequence>MTRYATYPSLAGRSVFITGGATGIGAAMVEAFAEQGAVVGHIDLAAEEAEALGESISASGRPKPWFRRVDVTDVEALAGAVSDFAGSAGGLHALVNNVANDTRHNPLETTAEKWRRCMAVNLDCAFFASQEAIKQMRDGNGGAIVNFSSINALLGPENMPGYVTAKAGLLGMTKALAREYGRDGIRVNTILPGWVVTQRQLDLWLTPEAEAEWMEHVCLKQRIEPRDAANLALFLAADDSRMITNQQFVIDGGRV</sequence>
<keyword evidence="4" id="KW-1185">Reference proteome</keyword>